<keyword evidence="4" id="KW-1278">Translocase</keyword>
<reference evidence="6" key="1">
    <citation type="submission" date="2015-06" db="UniProtKB">
        <authorList>
            <consortium name="EnsemblPlants"/>
        </authorList>
    </citation>
    <scope>IDENTIFICATION</scope>
</reference>
<evidence type="ECO:0000256" key="4">
    <source>
        <dbReference type="ARBA" id="ARBA00022967"/>
    </source>
</evidence>
<dbReference type="Proteomes" id="UP000007306">
    <property type="component" value="Chromosome 9"/>
</dbReference>
<dbReference type="InterPro" id="IPR005294">
    <property type="entry name" value="ATP_synth_F1_asu"/>
</dbReference>
<keyword evidence="3" id="KW-0375">Hydrogen ion transport</keyword>
<dbReference type="PANTHER" id="PTHR48082">
    <property type="entry name" value="ATP SYNTHASE SUBUNIT ALPHA, MITOCHONDRIAL"/>
    <property type="match status" value="1"/>
</dbReference>
<reference evidence="6 7" key="2">
    <citation type="submission" date="2018-04" db="EMBL/GenBank/DDBJ databases">
        <title>OglaRS2 (Oryza glaberrima Reference Sequence Version 2).</title>
        <authorList>
            <person name="Zhang J."/>
            <person name="Kudrna D."/>
            <person name="Lee S."/>
            <person name="Talag J."/>
            <person name="Rajasekar S."/>
            <person name="Wing R.A."/>
        </authorList>
    </citation>
    <scope>NUCLEOTIDE SEQUENCE [LARGE SCALE GENOMIC DNA]</scope>
    <source>
        <strain evidence="6 7">cv. IRGC 96717</strain>
    </source>
</reference>
<dbReference type="GO" id="GO:0045259">
    <property type="term" value="C:proton-transporting ATP synthase complex"/>
    <property type="evidence" value="ECO:0007669"/>
    <property type="project" value="InterPro"/>
</dbReference>
<dbReference type="SUPFAM" id="SSF50615">
    <property type="entry name" value="N-terminal domain of alpha and beta subunits of F1 ATP synthase"/>
    <property type="match status" value="1"/>
</dbReference>
<dbReference type="GO" id="GO:0043531">
    <property type="term" value="F:ADP binding"/>
    <property type="evidence" value="ECO:0007669"/>
    <property type="project" value="TreeGrafter"/>
</dbReference>
<dbReference type="GO" id="GO:0046933">
    <property type="term" value="F:proton-transporting ATP synthase activity, rotational mechanism"/>
    <property type="evidence" value="ECO:0007669"/>
    <property type="project" value="InterPro"/>
</dbReference>
<dbReference type="PANTHER" id="PTHR48082:SF6">
    <property type="entry name" value="ATP SYNTHASE SUBUNIT ALPHA, CHLOROPLASTIC"/>
    <property type="match status" value="1"/>
</dbReference>
<dbReference type="EnsemblPlants" id="ORGLA09G0022700.1">
    <property type="protein sequence ID" value="ORGLA09G0022700.1"/>
    <property type="gene ID" value="ORGLA09G0022700"/>
</dbReference>
<dbReference type="STRING" id="4538.I1QME8"/>
<feature type="domain" description="ATPase F1/V1/A1 complex alpha/beta subunit N-terminal" evidence="5">
    <location>
        <begin position="28"/>
        <end position="63"/>
    </location>
</feature>
<dbReference type="InterPro" id="IPR004100">
    <property type="entry name" value="ATPase_F1/V1/A1_a/bsu_N"/>
</dbReference>
<evidence type="ECO:0000256" key="3">
    <source>
        <dbReference type="ARBA" id="ARBA00022781"/>
    </source>
</evidence>
<evidence type="ECO:0000259" key="5">
    <source>
        <dbReference type="Pfam" id="PF02874"/>
    </source>
</evidence>
<dbReference type="Gramene" id="ORGLA09G0022700.1">
    <property type="protein sequence ID" value="ORGLA09G0022700.1"/>
    <property type="gene ID" value="ORGLA09G0022700"/>
</dbReference>
<dbReference type="InterPro" id="IPR036121">
    <property type="entry name" value="ATPase_F1/V1/A1_a/bsu_N_sf"/>
</dbReference>
<dbReference type="GO" id="GO:0005524">
    <property type="term" value="F:ATP binding"/>
    <property type="evidence" value="ECO:0007669"/>
    <property type="project" value="UniProtKB-KW"/>
</dbReference>
<sequence>MATLRVDVIHKILRERIEQYNRKVGIENISRIVQVGDGIARIIGLSEIMSGELVEFAEGTRGISEFGIQKCWDCTNGQWVDDTRGQFYKSNMKNCSDTRERGLLGSCYKCSV</sequence>
<dbReference type="InterPro" id="IPR023366">
    <property type="entry name" value="ATP_synth_asu-like_sf"/>
</dbReference>
<proteinExistence type="inferred from homology"/>
<comment type="similarity">
    <text evidence="1">Belongs to the ATPase alpha/beta chains family.</text>
</comment>
<accession>I1QME8</accession>
<dbReference type="Pfam" id="PF02874">
    <property type="entry name" value="ATP-synt_ab_N"/>
    <property type="match status" value="1"/>
</dbReference>
<name>I1QME8_ORYGL</name>
<protein>
    <recommendedName>
        <fullName evidence="5">ATPase F1/V1/A1 complex alpha/beta subunit N-terminal domain-containing protein</fullName>
    </recommendedName>
</protein>
<dbReference type="Gene3D" id="2.40.30.20">
    <property type="match status" value="1"/>
</dbReference>
<keyword evidence="7" id="KW-1185">Reference proteome</keyword>
<dbReference type="AlphaFoldDB" id="I1QME8"/>
<keyword evidence="3" id="KW-0406">Ion transport</keyword>
<evidence type="ECO:0000256" key="1">
    <source>
        <dbReference type="ARBA" id="ARBA00008936"/>
    </source>
</evidence>
<organism evidence="6 7">
    <name type="scientific">Oryza glaberrima</name>
    <name type="common">African rice</name>
    <dbReference type="NCBI Taxonomy" id="4538"/>
    <lineage>
        <taxon>Eukaryota</taxon>
        <taxon>Viridiplantae</taxon>
        <taxon>Streptophyta</taxon>
        <taxon>Embryophyta</taxon>
        <taxon>Tracheophyta</taxon>
        <taxon>Spermatophyta</taxon>
        <taxon>Magnoliopsida</taxon>
        <taxon>Liliopsida</taxon>
        <taxon>Poales</taxon>
        <taxon>Poaceae</taxon>
        <taxon>BOP clade</taxon>
        <taxon>Oryzoideae</taxon>
        <taxon>Oryzeae</taxon>
        <taxon>Oryzinae</taxon>
        <taxon>Oryza</taxon>
    </lineage>
</organism>
<evidence type="ECO:0000256" key="2">
    <source>
        <dbReference type="ARBA" id="ARBA00022448"/>
    </source>
</evidence>
<keyword evidence="2" id="KW-0813">Transport</keyword>
<dbReference type="eggNOG" id="KOG1353">
    <property type="taxonomic scope" value="Eukaryota"/>
</dbReference>
<evidence type="ECO:0000313" key="6">
    <source>
        <dbReference type="EnsemblPlants" id="ORGLA09G0022700.1"/>
    </source>
</evidence>
<evidence type="ECO:0000313" key="7">
    <source>
        <dbReference type="Proteomes" id="UP000007306"/>
    </source>
</evidence>
<dbReference type="HOGENOM" id="CLU_2149825_0_0_1"/>